<dbReference type="Proteomes" id="UP001179121">
    <property type="component" value="Chromosome"/>
</dbReference>
<dbReference type="SMART" id="SM00421">
    <property type="entry name" value="HTH_LUXR"/>
    <property type="match status" value="1"/>
</dbReference>
<dbReference type="EMBL" id="OX365700">
    <property type="protein sequence ID" value="CAI4030936.1"/>
    <property type="molecule type" value="Genomic_DNA"/>
</dbReference>
<accession>A0AA86T3B9</accession>
<sequence length="99" mass="11616">MRTRRKTTKRARSRVRSRAHAASTRSVPRLALTPRQKEILRCVAQGLTNRETAHRLRISVRTVEVHRFNLMRRLGVRNVAQLLRQALAHKFLPKNFLAR</sequence>
<dbReference type="CDD" id="cd06170">
    <property type="entry name" value="LuxR_C_like"/>
    <property type="match status" value="1"/>
</dbReference>
<dbReference type="InterPro" id="IPR036388">
    <property type="entry name" value="WH-like_DNA-bd_sf"/>
</dbReference>
<dbReference type="AlphaFoldDB" id="A0AA86T3B9"/>
<feature type="region of interest" description="Disordered" evidence="4">
    <location>
        <begin position="1"/>
        <end position="26"/>
    </location>
</feature>
<proteinExistence type="predicted"/>
<dbReference type="InterPro" id="IPR016032">
    <property type="entry name" value="Sig_transdc_resp-reg_C-effctor"/>
</dbReference>
<evidence type="ECO:0000256" key="3">
    <source>
        <dbReference type="ARBA" id="ARBA00023163"/>
    </source>
</evidence>
<evidence type="ECO:0000256" key="2">
    <source>
        <dbReference type="ARBA" id="ARBA00023125"/>
    </source>
</evidence>
<keyword evidence="7" id="KW-1185">Reference proteome</keyword>
<reference evidence="6" key="1">
    <citation type="submission" date="2022-10" db="EMBL/GenBank/DDBJ databases">
        <authorList>
            <person name="Koch H."/>
        </authorList>
    </citation>
    <scope>NUCLEOTIDE SEQUENCE</scope>
    <source>
        <strain evidence="6">DNF</strain>
    </source>
</reference>
<keyword evidence="2" id="KW-0238">DNA-binding</keyword>
<feature type="domain" description="HTH luxR-type" evidence="5">
    <location>
        <begin position="25"/>
        <end position="90"/>
    </location>
</feature>
<dbReference type="GO" id="GO:0006355">
    <property type="term" value="P:regulation of DNA-templated transcription"/>
    <property type="evidence" value="ECO:0007669"/>
    <property type="project" value="InterPro"/>
</dbReference>
<evidence type="ECO:0000313" key="6">
    <source>
        <dbReference type="EMBL" id="CAI4030936.1"/>
    </source>
</evidence>
<dbReference type="PANTHER" id="PTHR44688:SF16">
    <property type="entry name" value="DNA-BINDING TRANSCRIPTIONAL ACTIVATOR DEVR_DOSR"/>
    <property type="match status" value="1"/>
</dbReference>
<keyword evidence="3" id="KW-0804">Transcription</keyword>
<dbReference type="PROSITE" id="PS50043">
    <property type="entry name" value="HTH_LUXR_2"/>
    <property type="match status" value="1"/>
</dbReference>
<dbReference type="PANTHER" id="PTHR44688">
    <property type="entry name" value="DNA-BINDING TRANSCRIPTIONAL ACTIVATOR DEVR_DOSR"/>
    <property type="match status" value="1"/>
</dbReference>
<name>A0AA86T3B9_9BACT</name>
<dbReference type="GO" id="GO:0003677">
    <property type="term" value="F:DNA binding"/>
    <property type="evidence" value="ECO:0007669"/>
    <property type="project" value="UniProtKB-KW"/>
</dbReference>
<evidence type="ECO:0000256" key="1">
    <source>
        <dbReference type="ARBA" id="ARBA00023015"/>
    </source>
</evidence>
<evidence type="ECO:0000256" key="4">
    <source>
        <dbReference type="SAM" id="MobiDB-lite"/>
    </source>
</evidence>
<feature type="compositionally biased region" description="Basic residues" evidence="4">
    <location>
        <begin position="1"/>
        <end position="19"/>
    </location>
</feature>
<dbReference type="RefSeq" id="WP_289267904.1">
    <property type="nucleotide sequence ID" value="NZ_OX365700.1"/>
</dbReference>
<dbReference type="InterPro" id="IPR000792">
    <property type="entry name" value="Tscrpt_reg_LuxR_C"/>
</dbReference>
<dbReference type="PRINTS" id="PR00038">
    <property type="entry name" value="HTHLUXR"/>
</dbReference>
<keyword evidence="1" id="KW-0805">Transcription regulation</keyword>
<protein>
    <submittedName>
        <fullName evidence="6">Response regulator transcription factor</fullName>
    </submittedName>
</protein>
<dbReference type="SUPFAM" id="SSF46894">
    <property type="entry name" value="C-terminal effector domain of the bipartite response regulators"/>
    <property type="match status" value="1"/>
</dbReference>
<dbReference type="Gene3D" id="1.10.10.10">
    <property type="entry name" value="Winged helix-like DNA-binding domain superfamily/Winged helix DNA-binding domain"/>
    <property type="match status" value="1"/>
</dbReference>
<gene>
    <name evidence="6" type="ORF">DNFV4_01368</name>
</gene>
<evidence type="ECO:0000313" key="7">
    <source>
        <dbReference type="Proteomes" id="UP001179121"/>
    </source>
</evidence>
<dbReference type="Pfam" id="PF00196">
    <property type="entry name" value="GerE"/>
    <property type="match status" value="1"/>
</dbReference>
<evidence type="ECO:0000259" key="5">
    <source>
        <dbReference type="PROSITE" id="PS50043"/>
    </source>
</evidence>
<dbReference type="KEGG" id="nti:DNFV4_01368"/>
<organism evidence="6 7">
    <name type="scientific">Nitrospira tepida</name>
    <dbReference type="NCBI Taxonomy" id="2973512"/>
    <lineage>
        <taxon>Bacteria</taxon>
        <taxon>Pseudomonadati</taxon>
        <taxon>Nitrospirota</taxon>
        <taxon>Nitrospiria</taxon>
        <taxon>Nitrospirales</taxon>
        <taxon>Nitrospiraceae</taxon>
        <taxon>Nitrospira</taxon>
    </lineage>
</organism>